<protein>
    <submittedName>
        <fullName evidence="2">Uncharacterized protein</fullName>
    </submittedName>
</protein>
<feature type="region of interest" description="Disordered" evidence="1">
    <location>
        <begin position="319"/>
        <end position="518"/>
    </location>
</feature>
<dbReference type="Proteomes" id="UP000284706">
    <property type="component" value="Unassembled WGS sequence"/>
</dbReference>
<comment type="caution">
    <text evidence="2">The sequence shown here is derived from an EMBL/GenBank/DDBJ whole genome shotgun (WGS) entry which is preliminary data.</text>
</comment>
<feature type="compositionally biased region" description="Polar residues" evidence="1">
    <location>
        <begin position="361"/>
        <end position="398"/>
    </location>
</feature>
<dbReference type="EMBL" id="NHYE01001423">
    <property type="protein sequence ID" value="PPQ95536.1"/>
    <property type="molecule type" value="Genomic_DNA"/>
</dbReference>
<feature type="compositionally biased region" description="Basic and acidic residues" evidence="1">
    <location>
        <begin position="407"/>
        <end position="419"/>
    </location>
</feature>
<dbReference type="OrthoDB" id="2269373at2759"/>
<proteinExistence type="predicted"/>
<feature type="compositionally biased region" description="Polar residues" evidence="1">
    <location>
        <begin position="589"/>
        <end position="622"/>
    </location>
</feature>
<feature type="compositionally biased region" description="Polar residues" evidence="1">
    <location>
        <begin position="552"/>
        <end position="574"/>
    </location>
</feature>
<feature type="compositionally biased region" description="Pro residues" evidence="1">
    <location>
        <begin position="697"/>
        <end position="707"/>
    </location>
</feature>
<gene>
    <name evidence="2" type="ORF">CVT26_008560</name>
</gene>
<evidence type="ECO:0000313" key="3">
    <source>
        <dbReference type="Proteomes" id="UP000284706"/>
    </source>
</evidence>
<feature type="region of interest" description="Disordered" evidence="1">
    <location>
        <begin position="783"/>
        <end position="853"/>
    </location>
</feature>
<feature type="compositionally biased region" description="Basic and acidic residues" evidence="1">
    <location>
        <begin position="437"/>
        <end position="457"/>
    </location>
</feature>
<dbReference type="InParanoid" id="A0A409XXS2"/>
<feature type="compositionally biased region" description="Low complexity" evidence="1">
    <location>
        <begin position="659"/>
        <end position="685"/>
    </location>
</feature>
<feature type="compositionally biased region" description="Low complexity" evidence="1">
    <location>
        <begin position="826"/>
        <end position="840"/>
    </location>
</feature>
<feature type="compositionally biased region" description="Polar residues" evidence="1">
    <location>
        <begin position="503"/>
        <end position="517"/>
    </location>
</feature>
<keyword evidence="3" id="KW-1185">Reference proteome</keyword>
<feature type="compositionally biased region" description="Polar residues" evidence="1">
    <location>
        <begin position="330"/>
        <end position="349"/>
    </location>
</feature>
<feature type="region of interest" description="Disordered" evidence="1">
    <location>
        <begin position="1"/>
        <end position="38"/>
    </location>
</feature>
<feature type="compositionally biased region" description="Low complexity" evidence="1">
    <location>
        <begin position="482"/>
        <end position="502"/>
    </location>
</feature>
<reference evidence="2 3" key="1">
    <citation type="journal article" date="2018" name="Evol. Lett.">
        <title>Horizontal gene cluster transfer increased hallucinogenic mushroom diversity.</title>
        <authorList>
            <person name="Reynolds H.T."/>
            <person name="Vijayakumar V."/>
            <person name="Gluck-Thaler E."/>
            <person name="Korotkin H.B."/>
            <person name="Matheny P.B."/>
            <person name="Slot J.C."/>
        </authorList>
    </citation>
    <scope>NUCLEOTIDE SEQUENCE [LARGE SCALE GENOMIC DNA]</scope>
    <source>
        <strain evidence="2 3">SRW20</strain>
    </source>
</reference>
<feature type="region of interest" description="Disordered" evidence="1">
    <location>
        <begin position="655"/>
        <end position="715"/>
    </location>
</feature>
<evidence type="ECO:0000313" key="2">
    <source>
        <dbReference type="EMBL" id="PPQ95536.1"/>
    </source>
</evidence>
<feature type="compositionally biased region" description="Polar residues" evidence="1">
    <location>
        <begin position="24"/>
        <end position="35"/>
    </location>
</feature>
<sequence length="853" mass="91229">MLHDGYDGPSSNANSTRQRRRQQTHPQSTLPSFTSGVDEETNSYLGARYRLTQLAQAVKDRVAHPDCCCGYTLELATALEEEVRKWHAGLPASLRTAVAAAAGESASSPEPTHPKGPFHDLLPPDGSRSGSAAVLDEDKAALARSCELAIMVNLLILKIYSPFLRHAASSASATATNGSPSSSTAQSSASGGGVNSTACQASVYAAQSILRVSKVVSSLFNSRCSLDLDHDVVLPSIFDYHPLGKVIFEAVVTCAHAGLTGKAATFALDVGVLMEDVYAGLGLLSDMLAGNGLGSGLEEKHKRVVEVLYKRVQHRGGNAGLLKRKHDQVDTTGPFGSSSTYSSNGNEESLTAGFDLMSPGNAAQYQSNGLSNTQQQHSNLFDTPFASMSPTTNSQGTPMSAGGFPTDRLERSDQRKNELDSALTSGSTIHLTASAAAKEKAKERDQQDQQREKEKGQKQSKKSHGYPSVGIRVRPGKESPLTSSRSRQHSASASATSGSGTAQRSPLTPTAAVQQQKAYADSVLAFQQQQRQNLQQPGAPMVPENEVDPQRSRSSSFTHIQSQARMEQQGNGMNYGSLPFGPVPPSNPDPTDSAHNNTSDTGRQIQQHQVSPEQSPFSSRPFDQSRPLFDGLQQQYDQPTAVSSAMSHTDGLNYGNTVSSPFSPSAGPPSSTGSPFTSASAGSSGHPPTPTFNAHHPTPPVFGPQPTPTALTSNSATYYLPNSFSNSYTRSPPSELSGHHRNASLMDMGVDQTMLPSTSLYDKAHQQQQIGMYDMKTSIDPQSQHHHMLQQSQHHMQNQAMGPANSYENQNMPGQHSLAIPPHPWPSSSQQQTSTPQASQNYWDMGGSFRFSS</sequence>
<accession>A0A409XXS2</accession>
<feature type="region of interest" description="Disordered" evidence="1">
    <location>
        <begin position="530"/>
        <end position="627"/>
    </location>
</feature>
<dbReference type="STRING" id="231916.A0A409XXS2"/>
<organism evidence="2 3">
    <name type="scientific">Gymnopilus dilepis</name>
    <dbReference type="NCBI Taxonomy" id="231916"/>
    <lineage>
        <taxon>Eukaryota</taxon>
        <taxon>Fungi</taxon>
        <taxon>Dikarya</taxon>
        <taxon>Basidiomycota</taxon>
        <taxon>Agaricomycotina</taxon>
        <taxon>Agaricomycetes</taxon>
        <taxon>Agaricomycetidae</taxon>
        <taxon>Agaricales</taxon>
        <taxon>Agaricineae</taxon>
        <taxon>Hymenogastraceae</taxon>
        <taxon>Gymnopilus</taxon>
    </lineage>
</organism>
<feature type="region of interest" description="Disordered" evidence="1">
    <location>
        <begin position="101"/>
        <end position="130"/>
    </location>
</feature>
<dbReference type="AlphaFoldDB" id="A0A409XXS2"/>
<feature type="compositionally biased region" description="Polar residues" evidence="1">
    <location>
        <begin position="422"/>
        <end position="431"/>
    </location>
</feature>
<feature type="compositionally biased region" description="Low complexity" evidence="1">
    <location>
        <begin position="789"/>
        <end position="799"/>
    </location>
</feature>
<name>A0A409XXS2_9AGAR</name>
<evidence type="ECO:0000256" key="1">
    <source>
        <dbReference type="SAM" id="MobiDB-lite"/>
    </source>
</evidence>